<reference evidence="2 3" key="1">
    <citation type="submission" date="2024-01" db="EMBL/GenBank/DDBJ databases">
        <authorList>
            <consortium name="Genoscope - CEA"/>
            <person name="William W."/>
        </authorList>
    </citation>
    <scope>NUCLEOTIDE SEQUENCE [LARGE SCALE GENOMIC DNA]</scope>
    <source>
        <strain evidence="2 3">29B2s-10</strain>
    </source>
</reference>
<evidence type="ECO:0000256" key="1">
    <source>
        <dbReference type="SAM" id="MobiDB-lite"/>
    </source>
</evidence>
<proteinExistence type="predicted"/>
<gene>
    <name evidence="2" type="ORF">CAAN4_F05842</name>
</gene>
<name>A0ABP0EFB6_9ASCO</name>
<dbReference type="EMBL" id="OZ004258">
    <property type="protein sequence ID" value="CAK7912185.1"/>
    <property type="molecule type" value="Genomic_DNA"/>
</dbReference>
<evidence type="ECO:0000313" key="3">
    <source>
        <dbReference type="Proteomes" id="UP001497600"/>
    </source>
</evidence>
<feature type="compositionally biased region" description="Polar residues" evidence="1">
    <location>
        <begin position="87"/>
        <end position="96"/>
    </location>
</feature>
<keyword evidence="3" id="KW-1185">Reference proteome</keyword>
<dbReference type="Proteomes" id="UP001497600">
    <property type="component" value="Chromosome F"/>
</dbReference>
<accession>A0ABP0EFB6</accession>
<protein>
    <submittedName>
        <fullName evidence="2">Uncharacterized protein</fullName>
    </submittedName>
</protein>
<sequence length="102" mass="10873">MPDLFDNFFGRIGTALNGGKSHAHYGGSSQVNTGKFYSYHSSVNNNKSWMPTSKSFDTTMDRLDESKAKPRMGSVSSMASEDGGAGSTSRHGSVSSDGKIDI</sequence>
<feature type="region of interest" description="Disordered" evidence="1">
    <location>
        <begin position="64"/>
        <end position="102"/>
    </location>
</feature>
<evidence type="ECO:0000313" key="2">
    <source>
        <dbReference type="EMBL" id="CAK7912185.1"/>
    </source>
</evidence>
<organism evidence="2 3">
    <name type="scientific">[Candida] anglica</name>
    <dbReference type="NCBI Taxonomy" id="148631"/>
    <lineage>
        <taxon>Eukaryota</taxon>
        <taxon>Fungi</taxon>
        <taxon>Dikarya</taxon>
        <taxon>Ascomycota</taxon>
        <taxon>Saccharomycotina</taxon>
        <taxon>Pichiomycetes</taxon>
        <taxon>Debaryomycetaceae</taxon>
        <taxon>Kurtzmaniella</taxon>
    </lineage>
</organism>